<dbReference type="EMBL" id="JACIEE010000002">
    <property type="protein sequence ID" value="MBB3975808.1"/>
    <property type="molecule type" value="Genomic_DNA"/>
</dbReference>
<comment type="caution">
    <text evidence="1">The sequence shown here is derived from an EMBL/GenBank/DDBJ whole genome shotgun (WGS) entry which is preliminary data.</text>
</comment>
<reference evidence="1 2" key="1">
    <citation type="submission" date="2020-08" db="EMBL/GenBank/DDBJ databases">
        <title>Genomic Encyclopedia of Type Strains, Phase IV (KMG-IV): sequencing the most valuable type-strain genomes for metagenomic binning, comparative biology and taxonomic classification.</title>
        <authorList>
            <person name="Goeker M."/>
        </authorList>
    </citation>
    <scope>NUCLEOTIDE SEQUENCE [LARGE SCALE GENOMIC DNA]</scope>
    <source>
        <strain evidence="1 2">DSM 100211</strain>
    </source>
</reference>
<gene>
    <name evidence="1" type="ORF">GGQ64_000995</name>
</gene>
<sequence length="168" mass="18394">MESRDNEPELAQTLSALVAGAVEGIVRDVIVLDHGSHDGSPEIADAAGCRFMTEWSVDEIVRSARGDWLLLLEPGARPLYGWVDAVSEHVSLNKGPARFAGSRNHRRPLMRRLVGRRPPLECGLLVSKRQACAIVRKGMKLDELAVGLAARKLVAEIVPAWAVRAMRD</sequence>
<evidence type="ECO:0008006" key="3">
    <source>
        <dbReference type="Google" id="ProtNLM"/>
    </source>
</evidence>
<evidence type="ECO:0000313" key="2">
    <source>
        <dbReference type="Proteomes" id="UP000574761"/>
    </source>
</evidence>
<dbReference type="Gene3D" id="3.90.550.10">
    <property type="entry name" value="Spore Coat Polysaccharide Biosynthesis Protein SpsA, Chain A"/>
    <property type="match status" value="1"/>
</dbReference>
<name>A0A7W6D9R1_9HYPH</name>
<evidence type="ECO:0000313" key="1">
    <source>
        <dbReference type="EMBL" id="MBB3975808.1"/>
    </source>
</evidence>
<dbReference type="AlphaFoldDB" id="A0A7W6D9R1"/>
<organism evidence="1 2">
    <name type="scientific">Mycoplana azooxidifex</name>
    <dbReference type="NCBI Taxonomy" id="1636188"/>
    <lineage>
        <taxon>Bacteria</taxon>
        <taxon>Pseudomonadati</taxon>
        <taxon>Pseudomonadota</taxon>
        <taxon>Alphaproteobacteria</taxon>
        <taxon>Hyphomicrobiales</taxon>
        <taxon>Rhizobiaceae</taxon>
        <taxon>Mycoplana</taxon>
    </lineage>
</organism>
<dbReference type="Proteomes" id="UP000574761">
    <property type="component" value="Unassembled WGS sequence"/>
</dbReference>
<dbReference type="SUPFAM" id="SSF53448">
    <property type="entry name" value="Nucleotide-diphospho-sugar transferases"/>
    <property type="match status" value="1"/>
</dbReference>
<protein>
    <recommendedName>
        <fullName evidence="3">Glycosyl transferase</fullName>
    </recommendedName>
</protein>
<accession>A0A7W6D9R1</accession>
<dbReference type="InterPro" id="IPR029044">
    <property type="entry name" value="Nucleotide-diphossugar_trans"/>
</dbReference>
<keyword evidence="2" id="KW-1185">Reference proteome</keyword>
<proteinExistence type="predicted"/>